<gene>
    <name evidence="8 10" type="primary">tilS</name>
    <name evidence="10" type="ORF">SSPSH_001110</name>
</gene>
<dbReference type="SMART" id="SM00977">
    <property type="entry name" value="TilS_C"/>
    <property type="match status" value="1"/>
</dbReference>
<organism evidence="10 11">
    <name type="scientific">Salinisphaera shabanensis E1L3A</name>
    <dbReference type="NCBI Taxonomy" id="1033802"/>
    <lineage>
        <taxon>Bacteria</taxon>
        <taxon>Pseudomonadati</taxon>
        <taxon>Pseudomonadota</taxon>
        <taxon>Gammaproteobacteria</taxon>
        <taxon>Salinisphaerales</taxon>
        <taxon>Salinisphaeraceae</taxon>
        <taxon>Salinisphaera</taxon>
    </lineage>
</organism>
<comment type="function">
    <text evidence="8">Ligates lysine onto the cytidine present at position 34 of the AUA codon-specific tRNA(Ile) that contains the anticodon CAU, in an ATP-dependent manner. Cytidine is converted to lysidine, thus changing the amino acid specificity of the tRNA from methionine to isoleucine.</text>
</comment>
<comment type="caution">
    <text evidence="10">The sequence shown here is derived from an EMBL/GenBank/DDBJ whole genome shotgun (WGS) entry which is preliminary data.</text>
</comment>
<dbReference type="GO" id="GO:0005524">
    <property type="term" value="F:ATP binding"/>
    <property type="evidence" value="ECO:0007669"/>
    <property type="project" value="UniProtKB-UniRule"/>
</dbReference>
<sequence>MNAEFASLYAALERVPVGTQKLAVAYSGGLDSTALLRALVERPTELPVRAIHVCHHLQPAAKAWAEACARQAAAWEVGFTCIDVEVEIQGRSLEAAARDARYRALQRELGEGETLITAHHARDQAETFLLQALRGAGPRGLAGMPREAMFGPHMHWRPWLEIGYETIAAYARKSQLNWIDDPSNHDPDIARSFLRETVMPQLRSRWPKADDVLSRSAAHASEAATAIDTLAQIDLERVMESNGTLDARRLGALTAARAKQVVRRWLAVSARDRPDHRHVAAIVELGTSRLAASPCVAFADTEVRLFDGRLHAMTRLSPVGTPFEYEWNGCAPLLLPGGCGAIAIEPAPRVRLNLKVASRRGGERVASGAAGHRRVKDVLREARVPPWLRERVPLVYYRDTLVAVGDIWRHPHIEQLIRDDIGAFVWRDRPA</sequence>
<dbReference type="RefSeq" id="WP_006911862.1">
    <property type="nucleotide sequence ID" value="NZ_AFNV02000006.1"/>
</dbReference>
<dbReference type="EMBL" id="AFNV02000006">
    <property type="protein sequence ID" value="ERJ19935.1"/>
    <property type="molecule type" value="Genomic_DNA"/>
</dbReference>
<keyword evidence="5 8" id="KW-0547">Nucleotide-binding</keyword>
<dbReference type="Pfam" id="PF01171">
    <property type="entry name" value="ATP_bind_3"/>
    <property type="match status" value="1"/>
</dbReference>
<evidence type="ECO:0000256" key="2">
    <source>
        <dbReference type="ARBA" id="ARBA00022490"/>
    </source>
</evidence>
<keyword evidence="10" id="KW-0328">Glycosyltransferase</keyword>
<dbReference type="EC" id="6.3.4.19" evidence="8"/>
<comment type="subcellular location">
    <subcellularLocation>
        <location evidence="1 8">Cytoplasm</location>
    </subcellularLocation>
</comment>
<dbReference type="Proteomes" id="UP000006242">
    <property type="component" value="Unassembled WGS sequence"/>
</dbReference>
<dbReference type="SUPFAM" id="SSF52402">
    <property type="entry name" value="Adenine nucleotide alpha hydrolases-like"/>
    <property type="match status" value="1"/>
</dbReference>
<comment type="catalytic activity">
    <reaction evidence="7 8">
        <text>cytidine(34) in tRNA(Ile2) + L-lysine + ATP = lysidine(34) in tRNA(Ile2) + AMP + diphosphate + H(+)</text>
        <dbReference type="Rhea" id="RHEA:43744"/>
        <dbReference type="Rhea" id="RHEA-COMP:10625"/>
        <dbReference type="Rhea" id="RHEA-COMP:10670"/>
        <dbReference type="ChEBI" id="CHEBI:15378"/>
        <dbReference type="ChEBI" id="CHEBI:30616"/>
        <dbReference type="ChEBI" id="CHEBI:32551"/>
        <dbReference type="ChEBI" id="CHEBI:33019"/>
        <dbReference type="ChEBI" id="CHEBI:82748"/>
        <dbReference type="ChEBI" id="CHEBI:83665"/>
        <dbReference type="ChEBI" id="CHEBI:456215"/>
        <dbReference type="EC" id="6.3.4.19"/>
    </reaction>
</comment>
<name>U2EQ73_9GAMM</name>
<protein>
    <recommendedName>
        <fullName evidence="8">tRNA(Ile)-lysidine synthase</fullName>
        <ecNumber evidence="8">6.3.4.19</ecNumber>
    </recommendedName>
    <alternativeName>
        <fullName evidence="8">tRNA(Ile)-2-lysyl-cytidine synthase</fullName>
    </alternativeName>
    <alternativeName>
        <fullName evidence="8">tRNA(Ile)-lysidine synthetase</fullName>
    </alternativeName>
</protein>
<dbReference type="GO" id="GO:0005737">
    <property type="term" value="C:cytoplasm"/>
    <property type="evidence" value="ECO:0007669"/>
    <property type="project" value="UniProtKB-SubCell"/>
</dbReference>
<feature type="binding site" evidence="8">
    <location>
        <begin position="27"/>
        <end position="32"/>
    </location>
    <ligand>
        <name>ATP</name>
        <dbReference type="ChEBI" id="CHEBI:30616"/>
    </ligand>
</feature>
<evidence type="ECO:0000256" key="3">
    <source>
        <dbReference type="ARBA" id="ARBA00022598"/>
    </source>
</evidence>
<evidence type="ECO:0000256" key="1">
    <source>
        <dbReference type="ARBA" id="ARBA00004496"/>
    </source>
</evidence>
<dbReference type="Gene3D" id="3.40.50.620">
    <property type="entry name" value="HUPs"/>
    <property type="match status" value="1"/>
</dbReference>
<dbReference type="NCBIfam" id="TIGR02433">
    <property type="entry name" value="lysidine_TilS_C"/>
    <property type="match status" value="1"/>
</dbReference>
<dbReference type="SUPFAM" id="SSF56037">
    <property type="entry name" value="PheT/TilS domain"/>
    <property type="match status" value="1"/>
</dbReference>
<keyword evidence="4 8" id="KW-0819">tRNA processing</keyword>
<dbReference type="InterPro" id="IPR014729">
    <property type="entry name" value="Rossmann-like_a/b/a_fold"/>
</dbReference>
<evidence type="ECO:0000313" key="11">
    <source>
        <dbReference type="Proteomes" id="UP000006242"/>
    </source>
</evidence>
<dbReference type="OrthoDB" id="9807403at2"/>
<comment type="domain">
    <text evidence="8">The N-terminal region contains the highly conserved SGGXDS motif, predicted to be a P-loop motif involved in ATP binding.</text>
</comment>
<evidence type="ECO:0000256" key="8">
    <source>
        <dbReference type="HAMAP-Rule" id="MF_01161"/>
    </source>
</evidence>
<dbReference type="PANTHER" id="PTHR43033">
    <property type="entry name" value="TRNA(ILE)-LYSIDINE SYNTHASE-RELATED"/>
    <property type="match status" value="1"/>
</dbReference>
<keyword evidence="10" id="KW-0808">Transferase</keyword>
<dbReference type="AlphaFoldDB" id="U2EQ73"/>
<proteinExistence type="inferred from homology"/>
<dbReference type="GO" id="GO:0032267">
    <property type="term" value="F:tRNA(Ile)-lysidine synthase activity"/>
    <property type="evidence" value="ECO:0007669"/>
    <property type="project" value="UniProtKB-EC"/>
</dbReference>
<evidence type="ECO:0000259" key="9">
    <source>
        <dbReference type="SMART" id="SM00977"/>
    </source>
</evidence>
<comment type="similarity">
    <text evidence="8">Belongs to the tRNA(Ile)-lysidine synthase family.</text>
</comment>
<keyword evidence="3 8" id="KW-0436">Ligase</keyword>
<keyword evidence="11" id="KW-1185">Reference proteome</keyword>
<reference evidence="10 11" key="1">
    <citation type="journal article" date="2011" name="J. Bacteriol.">
        <title>Genome sequence of Salinisphaera shabanensis, a gammaproteobacterium from the harsh, variable environment of the brine-seawater interface of the Shaban Deep in the Red Sea.</title>
        <authorList>
            <person name="Antunes A."/>
            <person name="Alam I."/>
            <person name="Bajic V.B."/>
            <person name="Stingl U."/>
        </authorList>
    </citation>
    <scope>NUCLEOTIDE SEQUENCE [LARGE SCALE GENOMIC DNA]</scope>
    <source>
        <strain evidence="10 11">E1L3A</strain>
    </source>
</reference>
<dbReference type="eggNOG" id="COG0037">
    <property type="taxonomic scope" value="Bacteria"/>
</dbReference>
<dbReference type="STRING" id="1033802.SSPSH_001110"/>
<feature type="domain" description="Lysidine-tRNA(Ile) synthetase C-terminal" evidence="9">
    <location>
        <begin position="354"/>
        <end position="426"/>
    </location>
</feature>
<dbReference type="GO" id="GO:0006400">
    <property type="term" value="P:tRNA modification"/>
    <property type="evidence" value="ECO:0007669"/>
    <property type="project" value="UniProtKB-UniRule"/>
</dbReference>
<reference evidence="10 11" key="2">
    <citation type="journal article" date="2013" name="PLoS ONE">
        <title>INDIGO - INtegrated Data Warehouse of MIcrobial GenOmes with Examples from the Red Sea Extremophiles.</title>
        <authorList>
            <person name="Alam I."/>
            <person name="Antunes A."/>
            <person name="Kamau A.A."/>
            <person name="Ba Alawi W."/>
            <person name="Kalkatawi M."/>
            <person name="Stingl U."/>
            <person name="Bajic V.B."/>
        </authorList>
    </citation>
    <scope>NUCLEOTIDE SEQUENCE [LARGE SCALE GENOMIC DNA]</scope>
    <source>
        <strain evidence="10 11">E1L3A</strain>
    </source>
</reference>
<evidence type="ECO:0000256" key="6">
    <source>
        <dbReference type="ARBA" id="ARBA00022840"/>
    </source>
</evidence>
<keyword evidence="6 8" id="KW-0067">ATP-binding</keyword>
<evidence type="ECO:0000256" key="7">
    <source>
        <dbReference type="ARBA" id="ARBA00048539"/>
    </source>
</evidence>
<dbReference type="InterPro" id="IPR015262">
    <property type="entry name" value="tRNA_Ile_lys_synt_subst-bd"/>
</dbReference>
<dbReference type="HAMAP" id="MF_01161">
    <property type="entry name" value="tRNA_Ile_lys_synt"/>
    <property type="match status" value="1"/>
</dbReference>
<keyword evidence="2 8" id="KW-0963">Cytoplasm</keyword>
<dbReference type="Gene3D" id="1.20.59.20">
    <property type="match status" value="1"/>
</dbReference>
<evidence type="ECO:0000256" key="5">
    <source>
        <dbReference type="ARBA" id="ARBA00022741"/>
    </source>
</evidence>
<accession>U2EQ73</accession>
<dbReference type="InterPro" id="IPR012796">
    <property type="entry name" value="Lysidine-tRNA-synth_C"/>
</dbReference>
<dbReference type="CDD" id="cd01992">
    <property type="entry name" value="TilS_N"/>
    <property type="match status" value="1"/>
</dbReference>
<dbReference type="Pfam" id="PF09179">
    <property type="entry name" value="TilS"/>
    <property type="match status" value="1"/>
</dbReference>
<dbReference type="PANTHER" id="PTHR43033:SF1">
    <property type="entry name" value="TRNA(ILE)-LYSIDINE SYNTHASE-RELATED"/>
    <property type="match status" value="1"/>
</dbReference>
<evidence type="ECO:0000313" key="10">
    <source>
        <dbReference type="EMBL" id="ERJ19935.1"/>
    </source>
</evidence>
<dbReference type="InterPro" id="IPR012795">
    <property type="entry name" value="tRNA_Ile_lys_synt_N"/>
</dbReference>
<dbReference type="InterPro" id="IPR012094">
    <property type="entry name" value="tRNA_Ile_lys_synt"/>
</dbReference>
<dbReference type="Pfam" id="PF11734">
    <property type="entry name" value="TilS_C"/>
    <property type="match status" value="1"/>
</dbReference>
<evidence type="ECO:0000256" key="4">
    <source>
        <dbReference type="ARBA" id="ARBA00022694"/>
    </source>
</evidence>
<dbReference type="InterPro" id="IPR011063">
    <property type="entry name" value="TilS/TtcA_N"/>
</dbReference>
<dbReference type="NCBIfam" id="TIGR02432">
    <property type="entry name" value="lysidine_TilS_N"/>
    <property type="match status" value="1"/>
</dbReference>
<dbReference type="GO" id="GO:0016757">
    <property type="term" value="F:glycosyltransferase activity"/>
    <property type="evidence" value="ECO:0007669"/>
    <property type="project" value="UniProtKB-KW"/>
</dbReference>
<dbReference type="SUPFAM" id="SSF82829">
    <property type="entry name" value="MesJ substrate recognition domain-like"/>
    <property type="match status" value="1"/>
</dbReference>